<organism evidence="2 3">
    <name type="scientific">Hymenolepis diminuta</name>
    <name type="common">Rat tapeworm</name>
    <dbReference type="NCBI Taxonomy" id="6216"/>
    <lineage>
        <taxon>Eukaryota</taxon>
        <taxon>Metazoa</taxon>
        <taxon>Spiralia</taxon>
        <taxon>Lophotrochozoa</taxon>
        <taxon>Platyhelminthes</taxon>
        <taxon>Cestoda</taxon>
        <taxon>Eucestoda</taxon>
        <taxon>Cyclophyllidea</taxon>
        <taxon>Hymenolepididae</taxon>
        <taxon>Hymenolepis</taxon>
    </lineage>
</organism>
<feature type="transmembrane region" description="Helical" evidence="1">
    <location>
        <begin position="7"/>
        <end position="26"/>
    </location>
</feature>
<evidence type="ECO:0000313" key="3">
    <source>
        <dbReference type="Proteomes" id="UP000321570"/>
    </source>
</evidence>
<protein>
    <submittedName>
        <fullName evidence="2">Uncharacterized protein</fullName>
    </submittedName>
</protein>
<keyword evidence="1" id="KW-0472">Membrane</keyword>
<evidence type="ECO:0000313" key="2">
    <source>
        <dbReference type="EMBL" id="VUZ40254.1"/>
    </source>
</evidence>
<sequence>MADICPGIIYSILWALLVIFIAWPVAGFVACIYVFLLPFAACITPLESGLDALLVVIKLPLTWSKKDEILAFVIRLFLVSLMLKGHQLGP</sequence>
<accession>A0A564Y113</accession>
<dbReference type="PANTHER" id="PTHR39948">
    <property type="entry name" value="GEO11419P1"/>
    <property type="match status" value="1"/>
</dbReference>
<name>A0A564Y113_HYMDI</name>
<dbReference type="PANTHER" id="PTHR39948:SF1">
    <property type="entry name" value="GEO11419P1"/>
    <property type="match status" value="1"/>
</dbReference>
<keyword evidence="1" id="KW-1133">Transmembrane helix</keyword>
<keyword evidence="1" id="KW-0812">Transmembrane</keyword>
<dbReference type="Proteomes" id="UP000321570">
    <property type="component" value="Unassembled WGS sequence"/>
</dbReference>
<gene>
    <name evidence="2" type="ORF">WMSIL1_LOCUS1483</name>
</gene>
<dbReference type="EMBL" id="CABIJS010000033">
    <property type="protein sequence ID" value="VUZ40254.1"/>
    <property type="molecule type" value="Genomic_DNA"/>
</dbReference>
<keyword evidence="3" id="KW-1185">Reference proteome</keyword>
<reference evidence="2 3" key="1">
    <citation type="submission" date="2019-07" db="EMBL/GenBank/DDBJ databases">
        <authorList>
            <person name="Jastrzebski P J."/>
            <person name="Paukszto L."/>
            <person name="Jastrzebski P J."/>
        </authorList>
    </citation>
    <scope>NUCLEOTIDE SEQUENCE [LARGE SCALE GENOMIC DNA]</scope>
    <source>
        <strain evidence="2 3">WMS-il1</strain>
    </source>
</reference>
<proteinExistence type="predicted"/>
<dbReference type="AlphaFoldDB" id="A0A564Y113"/>
<evidence type="ECO:0000256" key="1">
    <source>
        <dbReference type="SAM" id="Phobius"/>
    </source>
</evidence>
<feature type="transmembrane region" description="Helical" evidence="1">
    <location>
        <begin position="32"/>
        <end position="57"/>
    </location>
</feature>